<comment type="catalytic activity">
    <reaction evidence="1">
        <text>Hydrolysis of proteins with broad specificity similar to that of pepsin A, preferring hydrophobic residues at P1 and P1'. Clots milk and activates trypsinogen. Does not cleave 4-Gln-|-His-5, but does cleave 10-His-|-Leu-11 and 12-Val-|-Glu-13 in B chain of insulin.</text>
        <dbReference type="EC" id="3.4.23.21"/>
    </reaction>
</comment>
<evidence type="ECO:0000313" key="16">
    <source>
        <dbReference type="EMBL" id="ORE21044.1"/>
    </source>
</evidence>
<gene>
    <name evidence="16" type="ORF">BCV71DRAFT_211472</name>
</gene>
<dbReference type="VEuPathDB" id="FungiDB:BCV72DRAFT_287557"/>
<reference evidence="16 17" key="1">
    <citation type="journal article" date="2016" name="Proc. Natl. Acad. Sci. U.S.A.">
        <title>Lipid metabolic changes in an early divergent fungus govern the establishment of a mutualistic symbiosis with endobacteria.</title>
        <authorList>
            <person name="Lastovetsky O.A."/>
            <person name="Gaspar M.L."/>
            <person name="Mondo S.J."/>
            <person name="LaButti K.M."/>
            <person name="Sandor L."/>
            <person name="Grigoriev I.V."/>
            <person name="Henry S.A."/>
            <person name="Pawlowska T.E."/>
        </authorList>
    </citation>
    <scope>NUCLEOTIDE SEQUENCE [LARGE SCALE GENOMIC DNA]</scope>
    <source>
        <strain evidence="16 17">ATCC 11559</strain>
    </source>
</reference>
<keyword evidence="9 14" id="KW-0378">Hydrolase</keyword>
<dbReference type="EMBL" id="KV921285">
    <property type="protein sequence ID" value="ORE21044.1"/>
    <property type="molecule type" value="Genomic_DNA"/>
</dbReference>
<evidence type="ECO:0000256" key="10">
    <source>
        <dbReference type="ARBA" id="ARBA00023157"/>
    </source>
</evidence>
<evidence type="ECO:0000256" key="7">
    <source>
        <dbReference type="ARBA" id="ARBA00022729"/>
    </source>
</evidence>
<dbReference type="PRINTS" id="PR00792">
    <property type="entry name" value="PEPSIN"/>
</dbReference>
<dbReference type="GO" id="GO:0004190">
    <property type="term" value="F:aspartic-type endopeptidase activity"/>
    <property type="evidence" value="ECO:0007669"/>
    <property type="project" value="UniProtKB-KW"/>
</dbReference>
<dbReference type="InterPro" id="IPR021109">
    <property type="entry name" value="Peptidase_aspartic_dom_sf"/>
</dbReference>
<dbReference type="FunFam" id="2.40.70.10:FF:000002">
    <property type="entry name" value="Vacuolar aspartic proteinase"/>
    <property type="match status" value="1"/>
</dbReference>
<dbReference type="GO" id="GO:0005773">
    <property type="term" value="C:vacuole"/>
    <property type="evidence" value="ECO:0007669"/>
    <property type="project" value="UniProtKB-SubCell"/>
</dbReference>
<keyword evidence="6 14" id="KW-0645">Protease</keyword>
<keyword evidence="7" id="KW-0732">Signal</keyword>
<dbReference type="InterPro" id="IPR001969">
    <property type="entry name" value="Aspartic_peptidase_AS"/>
</dbReference>
<feature type="disulfide bond" evidence="13">
    <location>
        <begin position="326"/>
        <end position="359"/>
    </location>
</feature>
<proteinExistence type="inferred from homology"/>
<dbReference type="PROSITE" id="PS00141">
    <property type="entry name" value="ASP_PROTEASE"/>
    <property type="match status" value="2"/>
</dbReference>
<name>A0A0A1NSP1_RHIZD</name>
<evidence type="ECO:0000256" key="1">
    <source>
        <dbReference type="ARBA" id="ARBA00001130"/>
    </source>
</evidence>
<feature type="disulfide bond" evidence="13">
    <location>
        <begin position="119"/>
        <end position="124"/>
    </location>
</feature>
<dbReference type="InterPro" id="IPR033121">
    <property type="entry name" value="PEPTIDASE_A1"/>
</dbReference>
<evidence type="ECO:0000256" key="14">
    <source>
        <dbReference type="RuleBase" id="RU000454"/>
    </source>
</evidence>
<keyword evidence="8 14" id="KW-0064">Aspartyl protease</keyword>
<evidence type="ECO:0000256" key="8">
    <source>
        <dbReference type="ARBA" id="ARBA00022750"/>
    </source>
</evidence>
<evidence type="ECO:0000256" key="2">
    <source>
        <dbReference type="ARBA" id="ARBA00004116"/>
    </source>
</evidence>
<dbReference type="SUPFAM" id="SSF50630">
    <property type="entry name" value="Acid proteases"/>
    <property type="match status" value="1"/>
</dbReference>
<accession>A0A0A1NSP1</accession>
<dbReference type="Gene3D" id="2.40.70.10">
    <property type="entry name" value="Acid Proteases"/>
    <property type="match status" value="2"/>
</dbReference>
<comment type="subcellular location">
    <subcellularLocation>
        <location evidence="2">Vacuole</location>
    </subcellularLocation>
</comment>
<keyword evidence="5" id="KW-0926">Vacuole</keyword>
<dbReference type="GO" id="GO:0006508">
    <property type="term" value="P:proteolysis"/>
    <property type="evidence" value="ECO:0007669"/>
    <property type="project" value="UniProtKB-KW"/>
</dbReference>
<evidence type="ECO:0000256" key="6">
    <source>
        <dbReference type="ARBA" id="ARBA00022670"/>
    </source>
</evidence>
<dbReference type="AlphaFoldDB" id="A0A0A1NSP1"/>
<dbReference type="PANTHER" id="PTHR47966">
    <property type="entry name" value="BETA-SITE APP-CLEAVING ENZYME, ISOFORM A-RELATED"/>
    <property type="match status" value="1"/>
</dbReference>
<evidence type="ECO:0000256" key="12">
    <source>
        <dbReference type="PIRSR" id="PIRSR601461-1"/>
    </source>
</evidence>
<feature type="active site" evidence="12">
    <location>
        <position position="292"/>
    </location>
</feature>
<evidence type="ECO:0000256" key="11">
    <source>
        <dbReference type="ARBA" id="ARBA00023180"/>
    </source>
</evidence>
<comment type="similarity">
    <text evidence="3 14">Belongs to the peptidase A1 family.</text>
</comment>
<evidence type="ECO:0000256" key="4">
    <source>
        <dbReference type="ARBA" id="ARBA00013205"/>
    </source>
</evidence>
<evidence type="ECO:0000256" key="5">
    <source>
        <dbReference type="ARBA" id="ARBA00022554"/>
    </source>
</evidence>
<dbReference type="InterPro" id="IPR001461">
    <property type="entry name" value="Aspartic_peptidase_A1"/>
</dbReference>
<sequence length="403" mass="44496">MKVLTTFIAITVAFTTVSNAITFKVPIKKIKESPDEQYARFISSNSVALQKYVETERYQDTKNKVFDPAADGTVEHGVPLSNYLNAQYYGEIGIGTPAQTFTVIFDTGSSNLWVPSTHCLALACLMHRRYSSSKSSSYQKNGTEFAIRYGTGSLEGFTSQDTLHVGEIDIKDQGFAESTNEPGLTFALAHFDGIFGLGYDTISVKNTVPPFYNMVKRGLIDEPVFSFWLNDVEQGGESNGGELVFGGIDENRYTGDITWSPVTRKGYWEIELQNIKFNDQYLNTFSMGAAIDTGTSLLIAPKSVAETINSQLGGKLDSYGQYTVDCSTISSLPEFCFVFSEKEFCLQGTDYILQLGEECISGFVGMDIPPPAGPLWIVGDIFLRKYYSIYDLGNHRVGLAQAK</sequence>
<evidence type="ECO:0000256" key="9">
    <source>
        <dbReference type="ARBA" id="ARBA00022801"/>
    </source>
</evidence>
<feature type="active site" evidence="12">
    <location>
        <position position="106"/>
    </location>
</feature>
<protein>
    <recommendedName>
        <fullName evidence="4">rhizopuspepsin</fullName>
        <ecNumber evidence="4">3.4.23.21</ecNumber>
    </recommendedName>
</protein>
<evidence type="ECO:0000256" key="3">
    <source>
        <dbReference type="ARBA" id="ARBA00007447"/>
    </source>
</evidence>
<organism evidence="16 17">
    <name type="scientific">Rhizopus microsporus</name>
    <dbReference type="NCBI Taxonomy" id="58291"/>
    <lineage>
        <taxon>Eukaryota</taxon>
        <taxon>Fungi</taxon>
        <taxon>Fungi incertae sedis</taxon>
        <taxon>Mucoromycota</taxon>
        <taxon>Mucoromycotina</taxon>
        <taxon>Mucoromycetes</taxon>
        <taxon>Mucorales</taxon>
        <taxon>Mucorineae</taxon>
        <taxon>Rhizopodaceae</taxon>
        <taxon>Rhizopus</taxon>
    </lineage>
</organism>
<dbReference type="OMA" id="KGEYMIS"/>
<dbReference type="PANTHER" id="PTHR47966:SF51">
    <property type="entry name" value="BETA-SITE APP-CLEAVING ENZYME, ISOFORM A-RELATED"/>
    <property type="match status" value="1"/>
</dbReference>
<keyword evidence="10 13" id="KW-1015">Disulfide bond</keyword>
<evidence type="ECO:0000256" key="13">
    <source>
        <dbReference type="PIRSR" id="PIRSR601461-2"/>
    </source>
</evidence>
<evidence type="ECO:0000259" key="15">
    <source>
        <dbReference type="PROSITE" id="PS51767"/>
    </source>
</evidence>
<dbReference type="Pfam" id="PF00026">
    <property type="entry name" value="Asp"/>
    <property type="match status" value="1"/>
</dbReference>
<dbReference type="PROSITE" id="PS51767">
    <property type="entry name" value="PEPTIDASE_A1"/>
    <property type="match status" value="1"/>
</dbReference>
<dbReference type="Proteomes" id="UP000242381">
    <property type="component" value="Unassembled WGS sequence"/>
</dbReference>
<feature type="domain" description="Peptidase A1" evidence="15">
    <location>
        <begin position="88"/>
        <end position="400"/>
    </location>
</feature>
<dbReference type="FunFam" id="2.40.70.10:FF:000036">
    <property type="entry name" value="Vacuolar aspartic protease"/>
    <property type="match status" value="1"/>
</dbReference>
<evidence type="ECO:0000313" key="17">
    <source>
        <dbReference type="Proteomes" id="UP000242381"/>
    </source>
</evidence>
<dbReference type="EC" id="3.4.23.21" evidence="4"/>
<keyword evidence="11" id="KW-0325">Glycoprotein</keyword>